<evidence type="ECO:0008006" key="3">
    <source>
        <dbReference type="Google" id="ProtNLM"/>
    </source>
</evidence>
<reference evidence="1 2" key="1">
    <citation type="journal article" date="2014" name="Genome Announc.">
        <title>Draft Genome Sequence of Kocuria palustris PEL.</title>
        <authorList>
            <person name="Sharma G."/>
            <person name="Khatri I."/>
            <person name="Subramanian S."/>
        </authorList>
    </citation>
    <scope>NUCLEOTIDE SEQUENCE [LARGE SCALE GENOMIC DNA]</scope>
    <source>
        <strain evidence="1 2">PEL</strain>
    </source>
</reference>
<dbReference type="AlphaFoldDB" id="M2YHG4"/>
<sequence>MTHPLLDPRYAHAAIALPPAAAGPAGGILSLPDDEAPRWAELSALERSALQRDDLAVPLLGGICSPRLLPVTRADRARAIRAVVPEAVLEHAVLHRTTAAWFLSCCPAPQRLHLMVHRQRRTTTRPVDPQLEGLAWEVRQLVHEPQDVDRLHGLQVTTPLRTAADLACWEDPTAVPALEQLLEAPHLGVEPQAVTDLLRQRSRLPDRRRGMVTLRSACRRLGLVVPR</sequence>
<dbReference type="EMBL" id="ANHZ02000001">
    <property type="protein sequence ID" value="EME37959.1"/>
    <property type="molecule type" value="Genomic_DNA"/>
</dbReference>
<gene>
    <name evidence="1" type="ORF">C884_00154</name>
</gene>
<comment type="caution">
    <text evidence="1">The sequence shown here is derived from an EMBL/GenBank/DDBJ whole genome shotgun (WGS) entry which is preliminary data.</text>
</comment>
<organism evidence="1 2">
    <name type="scientific">Kocuria palustris PEL</name>
    <dbReference type="NCBI Taxonomy" id="1236550"/>
    <lineage>
        <taxon>Bacteria</taxon>
        <taxon>Bacillati</taxon>
        <taxon>Actinomycetota</taxon>
        <taxon>Actinomycetes</taxon>
        <taxon>Micrococcales</taxon>
        <taxon>Micrococcaceae</taxon>
        <taxon>Kocuria</taxon>
    </lineage>
</organism>
<dbReference type="Proteomes" id="UP000009877">
    <property type="component" value="Unassembled WGS sequence"/>
</dbReference>
<proteinExistence type="predicted"/>
<protein>
    <recommendedName>
        <fullName evidence="3">AbiEi antitoxin C-terminal domain-containing protein</fullName>
    </recommendedName>
</protein>
<evidence type="ECO:0000313" key="2">
    <source>
        <dbReference type="Proteomes" id="UP000009877"/>
    </source>
</evidence>
<evidence type="ECO:0000313" key="1">
    <source>
        <dbReference type="EMBL" id="EME37959.1"/>
    </source>
</evidence>
<dbReference type="RefSeq" id="WP_006213302.1">
    <property type="nucleotide sequence ID" value="NZ_ANHZ02000001.1"/>
</dbReference>
<keyword evidence="2" id="KW-1185">Reference proteome</keyword>
<accession>M2YHG4</accession>
<name>M2YHG4_9MICC</name>